<feature type="compositionally biased region" description="Acidic residues" evidence="1">
    <location>
        <begin position="501"/>
        <end position="517"/>
    </location>
</feature>
<evidence type="ECO:0000313" key="2">
    <source>
        <dbReference type="EMBL" id="CEM40324.1"/>
    </source>
</evidence>
<feature type="region of interest" description="Disordered" evidence="1">
    <location>
        <begin position="492"/>
        <end position="535"/>
    </location>
</feature>
<evidence type="ECO:0000256" key="1">
    <source>
        <dbReference type="SAM" id="MobiDB-lite"/>
    </source>
</evidence>
<accession>A0A0G4H9C3</accession>
<dbReference type="PhylomeDB" id="A0A0G4H9C3"/>
<reference evidence="2" key="1">
    <citation type="submission" date="2014-11" db="EMBL/GenBank/DDBJ databases">
        <authorList>
            <person name="Otto D Thomas"/>
            <person name="Naeem Raeece"/>
        </authorList>
    </citation>
    <scope>NUCLEOTIDE SEQUENCE</scope>
</reference>
<dbReference type="AlphaFoldDB" id="A0A0G4H9C3"/>
<feature type="region of interest" description="Disordered" evidence="1">
    <location>
        <begin position="207"/>
        <end position="241"/>
    </location>
</feature>
<gene>
    <name evidence="2" type="ORF">Cvel_25229</name>
</gene>
<sequence>MWVSNRFALLAEEEGESRPGQDMTKLRPHAKGRAGGARGGGMKWVVKKPVVDSGCSHHFLGRDVESCVVEVREMDSEFVGVEGDVARAESDMTVDLPRVECVDRRRRTARLDGAFSRQQLHLLTMLIVFLISTSMKIEKSMFLLQGVWTLKLLSPPAIFPNSVPSAAVRQLDRVVGESVSSISALVPFSPPFAAGSQLQAGHLELRSQQQGVGGGEEKKKQSGQGREPVQAAQPAEKEGEGEVVLPDILDDDSLFSLNLLGESGGAAAFASFLVHEGEQQGSRETEGVQEAQDDKKVQGAQEGKRVQGAQDDSKEGERKKVRREGNGFRKAPQRLMVDKKVVDQMIKHVNSRKGHIDANEEEVEKSLFDEAMQGELKSFEKNKPTRVLQFIYGHNVSTSSGYLWGLSEDDTLITWLGEEKLPAKWNKCGMANADKVRFDKTWRDFQRRHPGPRGFVPLPRSFYLPEGQTDAEAALESREGVVLFVKEVGGEDRAEGSVGTGEEEAEGQTGEETEEEGREERKGKTKGRPPHDSSASPFVFLEQLFGTEKRDRLWADVEAAVTKTVLAHLGFVERGHREEAERFCGRSADCSPECFNLLAVDLLVDSDGEMRVLEAMGMSSWAAGTVRAEEQMIAEVLALLDVTVLPSPARSSLKQRAEGERRVMELLESSS</sequence>
<name>A0A0G4H9C3_9ALVE</name>
<feature type="region of interest" description="Disordered" evidence="1">
    <location>
        <begin position="278"/>
        <end position="329"/>
    </location>
</feature>
<dbReference type="Gene3D" id="3.30.470.20">
    <property type="entry name" value="ATP-grasp fold, B domain"/>
    <property type="match status" value="1"/>
</dbReference>
<feature type="compositionally biased region" description="Basic and acidic residues" evidence="1">
    <location>
        <begin position="278"/>
        <end position="327"/>
    </location>
</feature>
<dbReference type="VEuPathDB" id="CryptoDB:Cvel_25229"/>
<dbReference type="EMBL" id="CDMZ01002016">
    <property type="protein sequence ID" value="CEM40324.1"/>
    <property type="molecule type" value="Genomic_DNA"/>
</dbReference>
<proteinExistence type="predicted"/>
<feature type="region of interest" description="Disordered" evidence="1">
    <location>
        <begin position="13"/>
        <end position="41"/>
    </location>
</feature>
<protein>
    <submittedName>
        <fullName evidence="2">Uncharacterized protein</fullName>
    </submittedName>
</protein>
<organism evidence="2">
    <name type="scientific">Chromera velia CCMP2878</name>
    <dbReference type="NCBI Taxonomy" id="1169474"/>
    <lineage>
        <taxon>Eukaryota</taxon>
        <taxon>Sar</taxon>
        <taxon>Alveolata</taxon>
        <taxon>Colpodellida</taxon>
        <taxon>Chromeraceae</taxon>
        <taxon>Chromera</taxon>
    </lineage>
</organism>